<name>A0A1C7NAH6_9FUNG</name>
<dbReference type="AlphaFoldDB" id="A0A1C7NAH6"/>
<feature type="repeat" description="WD" evidence="5">
    <location>
        <begin position="196"/>
        <end position="237"/>
    </location>
</feature>
<reference evidence="7 8" key="1">
    <citation type="submission" date="2016-03" db="EMBL/GenBank/DDBJ databases">
        <title>Choanephora cucurbitarum.</title>
        <authorList>
            <person name="Min B."/>
            <person name="Park H."/>
            <person name="Park J.-H."/>
            <person name="Shin H.-D."/>
            <person name="Choi I.-G."/>
        </authorList>
    </citation>
    <scope>NUCLEOTIDE SEQUENCE [LARGE SCALE GENOMIC DNA]</scope>
    <source>
        <strain evidence="7 8">KUS-F28377</strain>
    </source>
</reference>
<dbReference type="STRING" id="101091.A0A1C7NAH6"/>
<evidence type="ECO:0000313" key="7">
    <source>
        <dbReference type="EMBL" id="OBZ86125.1"/>
    </source>
</evidence>
<dbReference type="EMBL" id="LUGH01000326">
    <property type="protein sequence ID" value="OBZ86125.1"/>
    <property type="molecule type" value="Genomic_DNA"/>
</dbReference>
<dbReference type="OrthoDB" id="5591786at2759"/>
<organism evidence="7 8">
    <name type="scientific">Choanephora cucurbitarum</name>
    <dbReference type="NCBI Taxonomy" id="101091"/>
    <lineage>
        <taxon>Eukaryota</taxon>
        <taxon>Fungi</taxon>
        <taxon>Fungi incertae sedis</taxon>
        <taxon>Mucoromycota</taxon>
        <taxon>Mucoromycotina</taxon>
        <taxon>Mucoromycetes</taxon>
        <taxon>Mucorales</taxon>
        <taxon>Mucorineae</taxon>
        <taxon>Choanephoraceae</taxon>
        <taxon>Choanephoroideae</taxon>
        <taxon>Choanephora</taxon>
    </lineage>
</organism>
<dbReference type="InterPro" id="IPR036322">
    <property type="entry name" value="WD40_repeat_dom_sf"/>
</dbReference>
<dbReference type="GO" id="GO:0000027">
    <property type="term" value="P:ribosomal large subunit assembly"/>
    <property type="evidence" value="ECO:0007669"/>
    <property type="project" value="TreeGrafter"/>
</dbReference>
<dbReference type="PROSITE" id="PS50082">
    <property type="entry name" value="WD_REPEATS_2"/>
    <property type="match status" value="1"/>
</dbReference>
<evidence type="ECO:0000256" key="2">
    <source>
        <dbReference type="ARBA" id="ARBA00022574"/>
    </source>
</evidence>
<dbReference type="InterPro" id="IPR015943">
    <property type="entry name" value="WD40/YVTN_repeat-like_dom_sf"/>
</dbReference>
<dbReference type="InParanoid" id="A0A1C7NAH6"/>
<comment type="subcellular location">
    <subcellularLocation>
        <location evidence="1">Nucleus</location>
    </subcellularLocation>
</comment>
<evidence type="ECO:0000256" key="3">
    <source>
        <dbReference type="ARBA" id="ARBA00022737"/>
    </source>
</evidence>
<dbReference type="PANTHER" id="PTHR19848">
    <property type="entry name" value="WD40 REPEAT PROTEIN"/>
    <property type="match status" value="1"/>
</dbReference>
<feature type="compositionally biased region" description="Acidic residues" evidence="6">
    <location>
        <begin position="365"/>
        <end position="382"/>
    </location>
</feature>
<evidence type="ECO:0000256" key="4">
    <source>
        <dbReference type="ARBA" id="ARBA00023242"/>
    </source>
</evidence>
<feature type="region of interest" description="Disordered" evidence="6">
    <location>
        <begin position="365"/>
        <end position="384"/>
    </location>
</feature>
<dbReference type="Pfam" id="PF00400">
    <property type="entry name" value="WD40"/>
    <property type="match status" value="1"/>
</dbReference>
<dbReference type="SMART" id="SM00320">
    <property type="entry name" value="WD40"/>
    <property type="match status" value="3"/>
</dbReference>
<keyword evidence="2 5" id="KW-0853">WD repeat</keyword>
<dbReference type="Gene3D" id="2.130.10.10">
    <property type="entry name" value="YVTN repeat-like/Quinoprotein amine dehydrogenase"/>
    <property type="match status" value="1"/>
</dbReference>
<dbReference type="Proteomes" id="UP000093000">
    <property type="component" value="Unassembled WGS sequence"/>
</dbReference>
<dbReference type="PANTHER" id="PTHR19848:SF0">
    <property type="entry name" value="NOTCHLESS PROTEIN HOMOLOG 1"/>
    <property type="match status" value="1"/>
</dbReference>
<keyword evidence="3" id="KW-0677">Repeat</keyword>
<evidence type="ECO:0000256" key="6">
    <source>
        <dbReference type="SAM" id="MobiDB-lite"/>
    </source>
</evidence>
<proteinExistence type="predicted"/>
<dbReference type="GO" id="GO:0005730">
    <property type="term" value="C:nucleolus"/>
    <property type="evidence" value="ECO:0007669"/>
    <property type="project" value="TreeGrafter"/>
</dbReference>
<gene>
    <name evidence="7" type="primary">pi073</name>
    <name evidence="7" type="ORF">A0J61_05815</name>
</gene>
<keyword evidence="4" id="KW-0539">Nucleus</keyword>
<comment type="caution">
    <text evidence="7">The sequence shown here is derived from an EMBL/GenBank/DDBJ whole genome shotgun (WGS) entry which is preliminary data.</text>
</comment>
<keyword evidence="8" id="KW-1185">Reference proteome</keyword>
<sequence>MPDRVDWGRPVDQVLEDYDLLDLDIIQDKFSINLSTGMLWRMNLCAVSQVFPCTFFVAINYRLQVHELDTIISPFKEPIKTLVSPNATADLGNIESPFVINAIKLGNLLGQEVVVTVAGNGEICIWKTNDLNAPPLVLNNHQESTWGIALHDQQGLLAVSANNFLITVYNMAEIDPAFFNVSTSSCWLGSQSSIQLRGHTNNIPCIDFNQSGRYLASGSIDTSCRVWDLKHQREITRRNPLAVDYTEAQDHWFWSVKFIQPGQFKYTVCLDKEVNHQFMRRHHQGRSTLLHHLDLHHSAKRPAYPIAITHGFDLDGETVQWDFYSMARNNDDDEEEEDEDYQDLSDQDQALLQDEFNMDAMAGEYEEDEYEDEEDDDDDDGEQLAMSEGTFDLARLHDLLQSGPYSESIPVGPGGWDDSDESVEQASMSPPSPPSSEDTTEATTPSLHIIPNTIQTKHTPSLQSHLGEYLMTATGKDVSLMSTRTPQVTKIHTEHGLLGKVDVRQDELLNSLDRINMVEWIPELELFVAASQKGTVALMRVLQVEWLDGSQHCMFNNEYYLPNSVLESTPLYGMTVKKVKTERFSPVAYQIFLFYYSGTVLGYTISHRASDIQVDNLFI</sequence>
<feature type="region of interest" description="Disordered" evidence="6">
    <location>
        <begin position="404"/>
        <end position="443"/>
    </location>
</feature>
<dbReference type="PROSITE" id="PS00678">
    <property type="entry name" value="WD_REPEATS_1"/>
    <property type="match status" value="1"/>
</dbReference>
<dbReference type="SUPFAM" id="SSF50978">
    <property type="entry name" value="WD40 repeat-like"/>
    <property type="match status" value="1"/>
</dbReference>
<dbReference type="PROSITE" id="PS50294">
    <property type="entry name" value="WD_REPEATS_REGION"/>
    <property type="match status" value="1"/>
</dbReference>
<evidence type="ECO:0000256" key="1">
    <source>
        <dbReference type="ARBA" id="ARBA00004123"/>
    </source>
</evidence>
<protein>
    <submittedName>
        <fullName evidence="7">Putative WD repeat-containing protein C27B12.05</fullName>
    </submittedName>
</protein>
<evidence type="ECO:0000313" key="8">
    <source>
        <dbReference type="Proteomes" id="UP000093000"/>
    </source>
</evidence>
<evidence type="ECO:0000256" key="5">
    <source>
        <dbReference type="PROSITE-ProRule" id="PRU00221"/>
    </source>
</evidence>
<accession>A0A1C7NAH6</accession>
<dbReference type="InterPro" id="IPR019775">
    <property type="entry name" value="WD40_repeat_CS"/>
</dbReference>
<dbReference type="InterPro" id="IPR001680">
    <property type="entry name" value="WD40_rpt"/>
</dbReference>